<keyword evidence="3" id="KW-1185">Reference proteome</keyword>
<dbReference type="Proteomes" id="UP001498476">
    <property type="component" value="Unassembled WGS sequence"/>
</dbReference>
<feature type="compositionally biased region" description="Polar residues" evidence="1">
    <location>
        <begin position="384"/>
        <end position="396"/>
    </location>
</feature>
<feature type="compositionally biased region" description="Basic and acidic residues" evidence="1">
    <location>
        <begin position="397"/>
        <end position="406"/>
    </location>
</feature>
<reference evidence="2 3" key="1">
    <citation type="journal article" date="2025" name="Microbiol. Resour. Announc.">
        <title>Draft genome sequences for Neonectria magnoliae and Neonectria punicea, canker pathogens of Liriodendron tulipifera and Acer saccharum in West Virginia.</title>
        <authorList>
            <person name="Petronek H.M."/>
            <person name="Kasson M.T."/>
            <person name="Metheny A.M."/>
            <person name="Stauder C.M."/>
            <person name="Lovett B."/>
            <person name="Lynch S.C."/>
            <person name="Garnas J.R."/>
            <person name="Kasson L.R."/>
            <person name="Stajich J.E."/>
        </authorList>
    </citation>
    <scope>NUCLEOTIDE SEQUENCE [LARGE SCALE GENOMIC DNA]</scope>
    <source>
        <strain evidence="2 3">NRRL 64653</strain>
    </source>
</reference>
<dbReference type="EMBL" id="JAZAVJ010000044">
    <property type="protein sequence ID" value="KAK7418763.1"/>
    <property type="molecule type" value="Genomic_DNA"/>
</dbReference>
<feature type="compositionally biased region" description="Acidic residues" evidence="1">
    <location>
        <begin position="1"/>
        <end position="11"/>
    </location>
</feature>
<comment type="caution">
    <text evidence="2">The sequence shown here is derived from an EMBL/GenBank/DDBJ whole genome shotgun (WGS) entry which is preliminary data.</text>
</comment>
<feature type="region of interest" description="Disordered" evidence="1">
    <location>
        <begin position="296"/>
        <end position="407"/>
    </location>
</feature>
<proteinExistence type="predicted"/>
<accession>A0ABR1HC74</accession>
<evidence type="ECO:0000313" key="3">
    <source>
        <dbReference type="Proteomes" id="UP001498476"/>
    </source>
</evidence>
<feature type="region of interest" description="Disordered" evidence="1">
    <location>
        <begin position="706"/>
        <end position="732"/>
    </location>
</feature>
<organism evidence="2 3">
    <name type="scientific">Neonectria punicea</name>
    <dbReference type="NCBI Taxonomy" id="979145"/>
    <lineage>
        <taxon>Eukaryota</taxon>
        <taxon>Fungi</taxon>
        <taxon>Dikarya</taxon>
        <taxon>Ascomycota</taxon>
        <taxon>Pezizomycotina</taxon>
        <taxon>Sordariomycetes</taxon>
        <taxon>Hypocreomycetidae</taxon>
        <taxon>Hypocreales</taxon>
        <taxon>Nectriaceae</taxon>
        <taxon>Neonectria</taxon>
    </lineage>
</organism>
<protein>
    <recommendedName>
        <fullName evidence="4">C2H2-type domain-containing protein</fullName>
    </recommendedName>
</protein>
<feature type="compositionally biased region" description="Polar residues" evidence="1">
    <location>
        <begin position="301"/>
        <end position="312"/>
    </location>
</feature>
<feature type="compositionally biased region" description="Pro residues" evidence="1">
    <location>
        <begin position="70"/>
        <end position="80"/>
    </location>
</feature>
<feature type="compositionally biased region" description="Low complexity" evidence="1">
    <location>
        <begin position="326"/>
        <end position="338"/>
    </location>
</feature>
<sequence>MASPESGDDWLGEGSIDDMGKFKSSDKDHFDSFDGARIPSVNQLSARREIDGRNNMVQDWVSNPSNHPSTRPPTDLPPALDPAQHHHLPEDEVSFGTRTTNKLLPGQLYFQGTKDMMSAEDYHLIASNRNWGNAPILSLIDEGTHLPGMYQPVSSQKAIERYERMMKDTDSIISRAASWGTQRRDIPDIPDPELKEGSVVGNILRMFCGTADKEKPGSLFRNLQGLAHRPTSASQLLKRNRVHSKDDETEDVIIVKERPVRSPNTLRRTKSRWGKRPIPSINNALVSMSQGLASIGKTPSAAKSTNRTSIMSPMSPGASFDTLAPTTSLTSEFSSLTTKNTATGTRKDLRDDSKLDKGGFNNHPADGAFGVPGDPKRIRLNDLLNPQDSQTTGNENEQAHDPHLSDSAEPVYIKLEDESTDDPQTKISDYVPLKFPTLESALPDEIDRNLSDSVGFSMFTPASPTVTERPPSPRCKNTRKDTTEDGGSVGDMLPPPLKPRNRLLHPDEEIQTSKPMDSLPSELQHKSGSIEFSSSSGGSVTNTARRTEDEDGSSSNNYQHKKRRRNTTQAISGRLACPYQAFETSLMCFVPCIRNPNGGCTDIWGLKQHLSRKHMRSFRCSNCWKTLESRGGVDVQEKHETCVAIKMPVSARFMLPEHEKTVQKLVLSCTEEVWWELFQLLIFPDTQNRTLESLKSQYTPYYTHQAPTSFSLQPDPQTLQPSPSGISTPTPIGLDSDLQISTLATSAVPSSEAAAQAARDASDQTQMRRNYDRLRARHSRLEEEVMGFHETARNARSDLNRVDAVIDDLLALDNLPRHVEDKLTEVSQVLEGVRKSLR</sequence>
<feature type="compositionally biased region" description="Polar residues" evidence="1">
    <location>
        <begin position="55"/>
        <end position="69"/>
    </location>
</feature>
<evidence type="ECO:0000313" key="2">
    <source>
        <dbReference type="EMBL" id="KAK7418763.1"/>
    </source>
</evidence>
<evidence type="ECO:0000256" key="1">
    <source>
        <dbReference type="SAM" id="MobiDB-lite"/>
    </source>
</evidence>
<feature type="compositionally biased region" description="Low complexity" evidence="1">
    <location>
        <begin position="721"/>
        <end position="732"/>
    </location>
</feature>
<feature type="compositionally biased region" description="Basic and acidic residues" evidence="1">
    <location>
        <begin position="345"/>
        <end position="357"/>
    </location>
</feature>
<feature type="compositionally biased region" description="Basic and acidic residues" evidence="1">
    <location>
        <begin position="18"/>
        <end position="34"/>
    </location>
</feature>
<feature type="compositionally biased region" description="Low complexity" evidence="1">
    <location>
        <begin position="527"/>
        <end position="539"/>
    </location>
</feature>
<gene>
    <name evidence="2" type="ORF">QQX98_003781</name>
</gene>
<feature type="compositionally biased region" description="Polar residues" evidence="1">
    <location>
        <begin position="706"/>
        <end position="720"/>
    </location>
</feature>
<evidence type="ECO:0008006" key="4">
    <source>
        <dbReference type="Google" id="ProtNLM"/>
    </source>
</evidence>
<feature type="region of interest" description="Disordered" evidence="1">
    <location>
        <begin position="1"/>
        <end position="86"/>
    </location>
</feature>
<name>A0ABR1HC74_9HYPO</name>
<feature type="region of interest" description="Disordered" evidence="1">
    <location>
        <begin position="461"/>
        <end position="567"/>
    </location>
</feature>